<dbReference type="EMBL" id="NJGV01000011">
    <property type="protein sequence ID" value="OWY34023.1"/>
    <property type="molecule type" value="Genomic_DNA"/>
</dbReference>
<dbReference type="PROSITE" id="PS50110">
    <property type="entry name" value="RESPONSE_REGULATORY"/>
    <property type="match status" value="1"/>
</dbReference>
<dbReference type="SUPFAM" id="SSF52172">
    <property type="entry name" value="CheY-like"/>
    <property type="match status" value="1"/>
</dbReference>
<evidence type="ECO:0000259" key="3">
    <source>
        <dbReference type="PROSITE" id="PS50110"/>
    </source>
</evidence>
<feature type="modified residue" description="4-aspartylphosphate" evidence="2">
    <location>
        <position position="63"/>
    </location>
</feature>
<dbReference type="Gene3D" id="3.40.50.2300">
    <property type="match status" value="1"/>
</dbReference>
<name>A0A225ST84_9BURK</name>
<keyword evidence="1 2" id="KW-0597">Phosphoprotein</keyword>
<evidence type="ECO:0000256" key="2">
    <source>
        <dbReference type="PROSITE-ProRule" id="PRU00169"/>
    </source>
</evidence>
<proteinExistence type="predicted"/>
<dbReference type="Proteomes" id="UP000214747">
    <property type="component" value="Unassembled WGS sequence"/>
</dbReference>
<dbReference type="Pfam" id="PF00072">
    <property type="entry name" value="Response_reg"/>
    <property type="match status" value="1"/>
</dbReference>
<evidence type="ECO:0000313" key="4">
    <source>
        <dbReference type="EMBL" id="OWY34023.1"/>
    </source>
</evidence>
<feature type="domain" description="Response regulatory" evidence="3">
    <location>
        <begin position="14"/>
        <end position="127"/>
    </location>
</feature>
<dbReference type="InterPro" id="IPR050595">
    <property type="entry name" value="Bact_response_regulator"/>
</dbReference>
<dbReference type="InterPro" id="IPR001789">
    <property type="entry name" value="Sig_transdc_resp-reg_receiver"/>
</dbReference>
<dbReference type="SMART" id="SM00448">
    <property type="entry name" value="REC"/>
    <property type="match status" value="1"/>
</dbReference>
<accession>A0A225ST84</accession>
<dbReference type="AlphaFoldDB" id="A0A225ST84"/>
<dbReference type="GO" id="GO:0000160">
    <property type="term" value="P:phosphorelay signal transduction system"/>
    <property type="evidence" value="ECO:0007669"/>
    <property type="project" value="InterPro"/>
</dbReference>
<dbReference type="RefSeq" id="WP_088755630.1">
    <property type="nucleotide sequence ID" value="NZ_NJGV01000011.1"/>
</dbReference>
<dbReference type="InterPro" id="IPR011006">
    <property type="entry name" value="CheY-like_superfamily"/>
</dbReference>
<evidence type="ECO:0000313" key="5">
    <source>
        <dbReference type="Proteomes" id="UP000214747"/>
    </source>
</evidence>
<organism evidence="4 5">
    <name type="scientific">Herbaspirillum aquaticum</name>
    <dbReference type="NCBI Taxonomy" id="568783"/>
    <lineage>
        <taxon>Bacteria</taxon>
        <taxon>Pseudomonadati</taxon>
        <taxon>Pseudomonadota</taxon>
        <taxon>Betaproteobacteria</taxon>
        <taxon>Burkholderiales</taxon>
        <taxon>Oxalobacteraceae</taxon>
        <taxon>Herbaspirillum</taxon>
    </lineage>
</organism>
<gene>
    <name evidence="4" type="ORF">CEJ45_13600</name>
</gene>
<sequence length="131" mass="14240">MSGVSPPQQAALPLLLIVDDEIDIIDTYAMLLELHGYRVITAGHGADALAKAQQQWPDLVISDCMMPVMNGLELCAALRSLPGGTTLPIILCSGAPERHDLSQSSHNLFLRKPVFFEQLLAEIARLLPPRS</sequence>
<keyword evidence="5" id="KW-1185">Reference proteome</keyword>
<evidence type="ECO:0000256" key="1">
    <source>
        <dbReference type="ARBA" id="ARBA00022553"/>
    </source>
</evidence>
<comment type="caution">
    <text evidence="4">The sequence shown here is derived from an EMBL/GenBank/DDBJ whole genome shotgun (WGS) entry which is preliminary data.</text>
</comment>
<protein>
    <submittedName>
        <fullName evidence="4">Response regulator</fullName>
    </submittedName>
</protein>
<dbReference type="PANTHER" id="PTHR44591">
    <property type="entry name" value="STRESS RESPONSE REGULATOR PROTEIN 1"/>
    <property type="match status" value="1"/>
</dbReference>
<dbReference type="PANTHER" id="PTHR44591:SF3">
    <property type="entry name" value="RESPONSE REGULATORY DOMAIN-CONTAINING PROTEIN"/>
    <property type="match status" value="1"/>
</dbReference>
<reference evidence="4 5" key="1">
    <citation type="journal article" date="2010" name="Int. J. Syst. Evol. Microbiol.">
        <title>Reclassification of Herbaspirillum putei as a later heterotypic synonym of Herbaspirillum huttiense, with the description of H. huttiense subsp. huttiense subsp. nov. and H. huttiense subsp. putei subsp. nov., comb. nov., and description of Herbaspirillum aquaticum sp. nov.</title>
        <authorList>
            <person name="Dobritsa A.P."/>
            <person name="Reddy M.C."/>
            <person name="Samadpour M."/>
        </authorList>
    </citation>
    <scope>NUCLEOTIDE SEQUENCE [LARGE SCALE GENOMIC DNA]</scope>
    <source>
        <strain evidence="4 5">IEH 4430</strain>
    </source>
</reference>